<comment type="caution">
    <text evidence="2">The sequence shown here is derived from an EMBL/GenBank/DDBJ whole genome shotgun (WGS) entry which is preliminary data.</text>
</comment>
<organism evidence="2 3">
    <name type="scientific">Planktothrix paucivesiculata PCC 9631</name>
    <dbReference type="NCBI Taxonomy" id="671071"/>
    <lineage>
        <taxon>Bacteria</taxon>
        <taxon>Bacillati</taxon>
        <taxon>Cyanobacteriota</taxon>
        <taxon>Cyanophyceae</taxon>
        <taxon>Oscillatoriophycideae</taxon>
        <taxon>Oscillatoriales</taxon>
        <taxon>Microcoleaceae</taxon>
        <taxon>Planktothrix</taxon>
    </lineage>
</organism>
<reference evidence="2" key="1">
    <citation type="submission" date="2019-10" db="EMBL/GenBank/DDBJ databases">
        <authorList>
            <consortium name="Genoscope - CEA"/>
            <person name="William W."/>
        </authorList>
    </citation>
    <scope>NUCLEOTIDE SEQUENCE [LARGE SCALE GENOMIC DNA]</scope>
    <source>
        <strain evidence="2">BBR_PRJEB10994</strain>
    </source>
</reference>
<dbReference type="Proteomes" id="UP000182190">
    <property type="component" value="Unassembled WGS sequence"/>
</dbReference>
<keyword evidence="1" id="KW-0175">Coiled coil</keyword>
<dbReference type="InterPro" id="IPR038296">
    <property type="entry name" value="ParD_sf"/>
</dbReference>
<evidence type="ECO:0000256" key="1">
    <source>
        <dbReference type="SAM" id="Coils"/>
    </source>
</evidence>
<dbReference type="Gene3D" id="6.10.10.120">
    <property type="entry name" value="Antitoxin ParD1-like"/>
    <property type="match status" value="1"/>
</dbReference>
<feature type="coiled-coil region" evidence="1">
    <location>
        <begin position="39"/>
        <end position="85"/>
    </location>
</feature>
<dbReference type="InterPro" id="IPR022789">
    <property type="entry name" value="ParD"/>
</dbReference>
<keyword evidence="3" id="KW-1185">Reference proteome</keyword>
<accession>A0A7Z9BPI6</accession>
<sequence>MQIAIKPEQEKFILEKLQQGKYKSVDDLLTVAFQLLDQHDEREKQLIELRQKIAEGKQQIREGKVVDGELVFQQLQEKLNSMEERFTNR</sequence>
<dbReference type="OrthoDB" id="517705at2"/>
<dbReference type="EMBL" id="CZCS02000174">
    <property type="protein sequence ID" value="VXD17491.1"/>
    <property type="molecule type" value="Genomic_DNA"/>
</dbReference>
<gene>
    <name evidence="2" type="ORF">PL9631_350007</name>
</gene>
<evidence type="ECO:0000313" key="3">
    <source>
        <dbReference type="Proteomes" id="UP000182190"/>
    </source>
</evidence>
<evidence type="ECO:0000313" key="2">
    <source>
        <dbReference type="EMBL" id="VXD17491.1"/>
    </source>
</evidence>
<dbReference type="AlphaFoldDB" id="A0A7Z9BPI6"/>
<proteinExistence type="predicted"/>
<dbReference type="Pfam" id="PF03693">
    <property type="entry name" value="ParD_antitoxin"/>
    <property type="match status" value="1"/>
</dbReference>
<name>A0A7Z9BPI6_9CYAN</name>
<dbReference type="RefSeq" id="WP_083617314.1">
    <property type="nucleotide sequence ID" value="NZ_LR735000.1"/>
</dbReference>
<evidence type="ECO:0008006" key="4">
    <source>
        <dbReference type="Google" id="ProtNLM"/>
    </source>
</evidence>
<protein>
    <recommendedName>
        <fullName evidence="4">Type II toxin-antitoxin system ParD family antitoxin</fullName>
    </recommendedName>
</protein>